<gene>
    <name evidence="2" type="ORF">BBRV_LOCUS52797</name>
</gene>
<proteinExistence type="predicted"/>
<reference evidence="2" key="1">
    <citation type="submission" date="2020-07" db="EMBL/GenBank/DDBJ databases">
        <authorList>
            <person name="Ferguson B K."/>
        </authorList>
    </citation>
    <scope>NUCLEOTIDE SEQUENCE</scope>
    <source>
        <strain evidence="2">L06</strain>
    </source>
</reference>
<sequence length="97" mass="10959">MRELRTRVNKVTGQFSPRAEDLARENNEMALSLPDDDDLLGFDSAVHEAAIRLKPRTVAESTVEARTRRRIKQPGEDRVGQETGVADPECGGFRHQW</sequence>
<accession>A0A6V7JJ23</accession>
<protein>
    <submittedName>
        <fullName evidence="2">Uncharacterized protein</fullName>
    </submittedName>
</protein>
<name>A0A6V7JJ23_9HYME</name>
<evidence type="ECO:0000256" key="1">
    <source>
        <dbReference type="SAM" id="MobiDB-lite"/>
    </source>
</evidence>
<dbReference type="AlphaFoldDB" id="A0A6V7JJ23"/>
<organism evidence="2">
    <name type="scientific">Bracon brevicornis</name>
    <dbReference type="NCBI Taxonomy" id="1563983"/>
    <lineage>
        <taxon>Eukaryota</taxon>
        <taxon>Metazoa</taxon>
        <taxon>Ecdysozoa</taxon>
        <taxon>Arthropoda</taxon>
        <taxon>Hexapoda</taxon>
        <taxon>Insecta</taxon>
        <taxon>Pterygota</taxon>
        <taxon>Neoptera</taxon>
        <taxon>Endopterygota</taxon>
        <taxon>Hymenoptera</taxon>
        <taxon>Apocrita</taxon>
        <taxon>Ichneumonoidea</taxon>
        <taxon>Braconidae</taxon>
        <taxon>Braconinae</taxon>
        <taxon>Bracon</taxon>
    </lineage>
</organism>
<feature type="region of interest" description="Disordered" evidence="1">
    <location>
        <begin position="64"/>
        <end position="97"/>
    </location>
</feature>
<evidence type="ECO:0000313" key="2">
    <source>
        <dbReference type="EMBL" id="CAD1551473.1"/>
    </source>
</evidence>
<dbReference type="EMBL" id="CADCXW020000017">
    <property type="protein sequence ID" value="CAD1551473.1"/>
    <property type="molecule type" value="Genomic_DNA"/>
</dbReference>